<dbReference type="EMBL" id="BHYL01000255">
    <property type="protein sequence ID" value="GCD21257.1"/>
    <property type="molecule type" value="Genomic_DNA"/>
</dbReference>
<evidence type="ECO:0000256" key="1">
    <source>
        <dbReference type="SAM" id="MobiDB-lite"/>
    </source>
</evidence>
<evidence type="ECO:0000313" key="3">
    <source>
        <dbReference type="Proteomes" id="UP000288246"/>
    </source>
</evidence>
<dbReference type="CDD" id="cd20726">
    <property type="entry name" value="CDI_toxin_BpE479_tRNase-like"/>
    <property type="match status" value="1"/>
</dbReference>
<dbReference type="OrthoDB" id="5069709at2"/>
<comment type="caution">
    <text evidence="2">The sequence shown here is derived from an EMBL/GenBank/DDBJ whole genome shotgun (WGS) entry which is preliminary data.</text>
</comment>
<dbReference type="AlphaFoldDB" id="A0A401V2V6"/>
<accession>A0A401V2V6</accession>
<proteinExistence type="predicted"/>
<dbReference type="RefSeq" id="WP_124343770.1">
    <property type="nucleotide sequence ID" value="NZ_BHYL01000255.1"/>
</dbReference>
<reference evidence="2 3" key="1">
    <citation type="submission" date="2018-11" db="EMBL/GenBank/DDBJ databases">
        <title>Draft genome sequence of Cellulomonas takizawaensis strain TKZ-21.</title>
        <authorList>
            <person name="Yamamura H."/>
            <person name="Hayashi T."/>
            <person name="Hamada M."/>
            <person name="Serisawa Y."/>
            <person name="Matsuyama K."/>
            <person name="Nakagawa Y."/>
            <person name="Otoguro M."/>
            <person name="Yanagida F."/>
            <person name="Hayakawa M."/>
        </authorList>
    </citation>
    <scope>NUCLEOTIDE SEQUENCE [LARGE SCALE GENOMIC DNA]</scope>
    <source>
        <strain evidence="2 3">TKZ-21</strain>
    </source>
</reference>
<dbReference type="Proteomes" id="UP000288246">
    <property type="component" value="Unassembled WGS sequence"/>
</dbReference>
<name>A0A401V2V6_9CELL</name>
<organism evidence="2 3">
    <name type="scientific">Cellulomonas algicola</name>
    <dbReference type="NCBI Taxonomy" id="2071633"/>
    <lineage>
        <taxon>Bacteria</taxon>
        <taxon>Bacillati</taxon>
        <taxon>Actinomycetota</taxon>
        <taxon>Actinomycetes</taxon>
        <taxon>Micrococcales</taxon>
        <taxon>Cellulomonadaceae</taxon>
        <taxon>Cellulomonas</taxon>
    </lineage>
</organism>
<sequence length="463" mass="50664">MGLDVVTVYAGIDPDAIPGRDLQPDDLDRLATDLVGSSRALRAGGADLVDRWHALSAVYEAPEAPTLLDGILPVEPAAARYADALAQVASAVREYAETIRPLQRTLSGLRDDARSFRTRAAARERWDGDQDLVDENTRLVHAVGVQQSLLDEAARQCALRIRAATRGDSALRECTPDGLHLSRATTLPADDQPWGHVVRRHDPCPKSAAVQIKHFLWDGIAVDGVWAGVTGSSGYYGLDTRTWEFSLATARTTWASMPDVFRADELGSDVRYEAAKSLLAWDTWSEDPARAAGAVVFTFVPGAIGLAGTAMKGTRAAGVLGRAGTARPSAATQPRVWPDAPEPGTWEHSLGHDPSTKRWRPVEYRTAIRIMEERGVRLERAGKDERYDWIDARGTTYDAVGGQDGAFLQTQRQWSDFLQQIDLHLDKADLIPVDVSGFSAEQIARIRAYVAPLDNRYFFVGEP</sequence>
<keyword evidence="3" id="KW-1185">Reference proteome</keyword>
<feature type="region of interest" description="Disordered" evidence="1">
    <location>
        <begin position="323"/>
        <end position="354"/>
    </location>
</feature>
<protein>
    <submittedName>
        <fullName evidence="2">Uncharacterized protein</fullName>
    </submittedName>
</protein>
<evidence type="ECO:0000313" key="2">
    <source>
        <dbReference type="EMBL" id="GCD21257.1"/>
    </source>
</evidence>
<gene>
    <name evidence="2" type="ORF">CTKZ_28190</name>
</gene>